<evidence type="ECO:0000256" key="5">
    <source>
        <dbReference type="ARBA" id="ARBA00022989"/>
    </source>
</evidence>
<comment type="subcellular location">
    <subcellularLocation>
        <location evidence="1">Cell membrane</location>
        <topology evidence="1">Multi-pass membrane protein</topology>
    </subcellularLocation>
</comment>
<feature type="transmembrane region" description="Helical" evidence="9">
    <location>
        <begin position="368"/>
        <end position="387"/>
    </location>
</feature>
<dbReference type="InterPro" id="IPR050879">
    <property type="entry name" value="Acyltransferase_3"/>
</dbReference>
<keyword evidence="7 11" id="KW-0012">Acyltransferase</keyword>
<feature type="transmembrane region" description="Helical" evidence="9">
    <location>
        <begin position="79"/>
        <end position="99"/>
    </location>
</feature>
<dbReference type="InterPro" id="IPR036514">
    <property type="entry name" value="SGNH_hydro_sf"/>
</dbReference>
<keyword evidence="2" id="KW-1003">Cell membrane</keyword>
<comment type="caution">
    <text evidence="11">The sequence shown here is derived from an EMBL/GenBank/DDBJ whole genome shotgun (WGS) entry which is preliminary data.</text>
</comment>
<evidence type="ECO:0000256" key="6">
    <source>
        <dbReference type="ARBA" id="ARBA00023136"/>
    </source>
</evidence>
<evidence type="ECO:0000259" key="10">
    <source>
        <dbReference type="Pfam" id="PF01757"/>
    </source>
</evidence>
<dbReference type="InterPro" id="IPR002656">
    <property type="entry name" value="Acyl_transf_3_dom"/>
</dbReference>
<dbReference type="Gene3D" id="3.40.50.1110">
    <property type="entry name" value="SGNH hydrolase"/>
    <property type="match status" value="1"/>
</dbReference>
<feature type="transmembrane region" description="Helical" evidence="9">
    <location>
        <begin position="147"/>
        <end position="166"/>
    </location>
</feature>
<gene>
    <name evidence="11" type="ORF">M3B43_05910</name>
</gene>
<evidence type="ECO:0000256" key="2">
    <source>
        <dbReference type="ARBA" id="ARBA00022475"/>
    </source>
</evidence>
<feature type="domain" description="Acyltransferase 3" evidence="10">
    <location>
        <begin position="79"/>
        <end position="481"/>
    </location>
</feature>
<reference evidence="11 12" key="1">
    <citation type="submission" date="2022-04" db="EMBL/GenBank/DDBJ databases">
        <title>Human microbiome associated bacterial genomes.</title>
        <authorList>
            <person name="Sandstrom S."/>
            <person name="Salamzade R."/>
            <person name="Kalan L.R."/>
        </authorList>
    </citation>
    <scope>NUCLEOTIDE SEQUENCE [LARGE SCALE GENOMIC DNA]</scope>
    <source>
        <strain evidence="12">p3-SID767</strain>
    </source>
</reference>
<evidence type="ECO:0000313" key="11">
    <source>
        <dbReference type="EMBL" id="MCT1606866.1"/>
    </source>
</evidence>
<feature type="transmembrane region" description="Helical" evidence="9">
    <location>
        <begin position="247"/>
        <end position="264"/>
    </location>
</feature>
<feature type="compositionally biased region" description="Low complexity" evidence="8">
    <location>
        <begin position="655"/>
        <end position="664"/>
    </location>
</feature>
<keyword evidence="6 9" id="KW-0472">Membrane</keyword>
<accession>A0ABT2HQB0</accession>
<keyword evidence="3" id="KW-0808">Transferase</keyword>
<feature type="transmembrane region" description="Helical" evidence="9">
    <location>
        <begin position="105"/>
        <end position="126"/>
    </location>
</feature>
<organism evidence="11 12">
    <name type="scientific">Nesterenkonia massiliensis</name>
    <dbReference type="NCBI Taxonomy" id="1232429"/>
    <lineage>
        <taxon>Bacteria</taxon>
        <taxon>Bacillati</taxon>
        <taxon>Actinomycetota</taxon>
        <taxon>Actinomycetes</taxon>
        <taxon>Micrococcales</taxon>
        <taxon>Micrococcaceae</taxon>
        <taxon>Nesterenkonia</taxon>
    </lineage>
</organism>
<dbReference type="PANTHER" id="PTHR23028">
    <property type="entry name" value="ACETYLTRANSFERASE"/>
    <property type="match status" value="1"/>
</dbReference>
<evidence type="ECO:0000256" key="3">
    <source>
        <dbReference type="ARBA" id="ARBA00022679"/>
    </source>
</evidence>
<keyword evidence="12" id="KW-1185">Reference proteome</keyword>
<dbReference type="Pfam" id="PF01757">
    <property type="entry name" value="Acyl_transf_3"/>
    <property type="match status" value="1"/>
</dbReference>
<feature type="transmembrane region" description="Helical" evidence="9">
    <location>
        <begin position="469"/>
        <end position="486"/>
    </location>
</feature>
<feature type="compositionally biased region" description="Polar residues" evidence="8">
    <location>
        <begin position="605"/>
        <end position="619"/>
    </location>
</feature>
<feature type="compositionally biased region" description="Acidic residues" evidence="8">
    <location>
        <begin position="568"/>
        <end position="586"/>
    </location>
</feature>
<dbReference type="GO" id="GO:0016746">
    <property type="term" value="F:acyltransferase activity"/>
    <property type="evidence" value="ECO:0007669"/>
    <property type="project" value="UniProtKB-KW"/>
</dbReference>
<feature type="transmembrane region" description="Helical" evidence="9">
    <location>
        <begin position="270"/>
        <end position="289"/>
    </location>
</feature>
<feature type="compositionally biased region" description="Basic and acidic residues" evidence="8">
    <location>
        <begin position="41"/>
        <end position="52"/>
    </location>
</feature>
<feature type="region of interest" description="Disordered" evidence="8">
    <location>
        <begin position="546"/>
        <end position="664"/>
    </location>
</feature>
<feature type="transmembrane region" description="Helical" evidence="9">
    <location>
        <begin position="498"/>
        <end position="524"/>
    </location>
</feature>
<feature type="compositionally biased region" description="Low complexity" evidence="8">
    <location>
        <begin position="620"/>
        <end position="642"/>
    </location>
</feature>
<feature type="compositionally biased region" description="Pro residues" evidence="8">
    <location>
        <begin position="643"/>
        <end position="654"/>
    </location>
</feature>
<dbReference type="EMBL" id="JALXMO010000011">
    <property type="protein sequence ID" value="MCT1606866.1"/>
    <property type="molecule type" value="Genomic_DNA"/>
</dbReference>
<sequence length="814" mass="84915">MVSRCCHYVWQRSLLPPPSPLSSPRGLQKEPAVLTHQPSARTEKVPAVEPKRPVPSPRGSLRTRHAIQRAAAEREKGRIHGLDALRALAVVLVIVYHISPSWAPGGFIGVDVFFVISGFLITSLLLREYRDHGRINLRQFYLRRARRLLPAMVLVVAICTAAAAALGGDVLSGLGLQLAGIATFTANWVQLAGSFDYFKTSTAGLFDNFWSLGIEEQFYLLWPVVLIAFLVRARLPRQAFSRMRSHLVAVALLSALLMGALVWFGYSNAAYLGTFTHLYGLLLGAALAMSPRMFRQRALAISTGTPTATVPPGAAGEVSGHAGAAEASADPAPPAGASSPSSAGSAPASAASTAASPFSGMLHSAGRAGLSLILALTGLAAVGVLAFSPLGEVPGREPLLTLGGTVAGLLLVGACLVAPAHRARLLDSGVAEWIGTRSYGLYLWHFPLIVLTDQLVATFGTPAGLDHTQARILAVLVSVVAADLSYRFVEVPVRRNGFAFLAQVPLRAAAAGLVVALLVSSAVWAHTRAPQQTTLEQTLSQGQAYTESFGDDPLDTAEDQPAAAAENDTAESGEAVSDEAEADGAETPDREADGQDAPQAPEQDSAAQGSPPQDSPAQDSTPADAESAPSSSAAEPEPSTAPHTPPAQTQPPAPEAADPPARSAQMVAVGDSVMLASSEAMSRRFDVVIDAAESRQLIHTPELVAQAVAQVPAASTVILGVGINGVGGESDLRRAITNAGERTVVLVNIYGPMSFTASHNAMLQRVAADYGHVVVADWHGWISGSTQHLQADQVHPIGPGGDIYADAIAAALGR</sequence>
<feature type="compositionally biased region" description="Acidic residues" evidence="8">
    <location>
        <begin position="549"/>
        <end position="558"/>
    </location>
</feature>
<protein>
    <submittedName>
        <fullName evidence="11">Acyltransferase family protein</fullName>
    </submittedName>
</protein>
<proteinExistence type="predicted"/>
<dbReference type="Proteomes" id="UP001205046">
    <property type="component" value="Unassembled WGS sequence"/>
</dbReference>
<evidence type="ECO:0000256" key="9">
    <source>
        <dbReference type="SAM" id="Phobius"/>
    </source>
</evidence>
<evidence type="ECO:0000256" key="7">
    <source>
        <dbReference type="ARBA" id="ARBA00023315"/>
    </source>
</evidence>
<feature type="region of interest" description="Disordered" evidence="8">
    <location>
        <begin position="20"/>
        <end position="62"/>
    </location>
</feature>
<keyword evidence="4 9" id="KW-0812">Transmembrane</keyword>
<evidence type="ECO:0000256" key="8">
    <source>
        <dbReference type="SAM" id="MobiDB-lite"/>
    </source>
</evidence>
<dbReference type="SUPFAM" id="SSF52266">
    <property type="entry name" value="SGNH hydrolase"/>
    <property type="match status" value="1"/>
</dbReference>
<feature type="transmembrane region" description="Helical" evidence="9">
    <location>
        <begin position="439"/>
        <end position="457"/>
    </location>
</feature>
<feature type="transmembrane region" description="Helical" evidence="9">
    <location>
        <begin position="218"/>
        <end position="235"/>
    </location>
</feature>
<evidence type="ECO:0000313" key="12">
    <source>
        <dbReference type="Proteomes" id="UP001205046"/>
    </source>
</evidence>
<evidence type="ECO:0000256" key="1">
    <source>
        <dbReference type="ARBA" id="ARBA00004651"/>
    </source>
</evidence>
<keyword evidence="5 9" id="KW-1133">Transmembrane helix</keyword>
<dbReference type="PANTHER" id="PTHR23028:SF53">
    <property type="entry name" value="ACYL_TRANSF_3 DOMAIN-CONTAINING PROTEIN"/>
    <property type="match status" value="1"/>
</dbReference>
<feature type="transmembrane region" description="Helical" evidence="9">
    <location>
        <begin position="399"/>
        <end position="418"/>
    </location>
</feature>
<feature type="region of interest" description="Disordered" evidence="8">
    <location>
        <begin position="310"/>
        <end position="348"/>
    </location>
</feature>
<evidence type="ECO:0000256" key="4">
    <source>
        <dbReference type="ARBA" id="ARBA00022692"/>
    </source>
</evidence>
<name>A0ABT2HQB0_9MICC</name>